<sequence>MPIAGAARQLTGRVAQQLVHVNILDMATRLAAQAFLTALPMLIAVASFCPDAVRRELLASLRTLIGTGGLVAAQAEKLSAGGDSDLHSWGAAGVLVALLSATAFTRALQRLCERSWRLPRAGIRVVVWRWAVWLLVWIAMLIVQGSLHRAFGAGPVIGFPLQVLAAVLMWWWTQHLLLAGRVPWWPLLPGAVLTGVGVVSFCAVSDLWLPRALRLSMARYGALGSVFTVLSWLILFFTMVVFGVAVGRTLAQEEFVRRHLGTPAPPQRQTQTQTQTGSG</sequence>
<evidence type="ECO:0000313" key="1">
    <source>
        <dbReference type="EMBL" id="WWQ62720.1"/>
    </source>
</evidence>
<evidence type="ECO:0000313" key="2">
    <source>
        <dbReference type="Proteomes" id="UP001432251"/>
    </source>
</evidence>
<protein>
    <submittedName>
        <fullName evidence="1">YhjD/YihY/BrkB family envelope integrity protein</fullName>
    </submittedName>
</protein>
<accession>A0ACD5A687</accession>
<organism evidence="1 2">
    <name type="scientific">Streptomyces citrinus</name>
    <dbReference type="NCBI Taxonomy" id="3118173"/>
    <lineage>
        <taxon>Bacteria</taxon>
        <taxon>Bacillati</taxon>
        <taxon>Actinomycetota</taxon>
        <taxon>Actinomycetes</taxon>
        <taxon>Kitasatosporales</taxon>
        <taxon>Streptomycetaceae</taxon>
        <taxon>Streptomyces</taxon>
    </lineage>
</organism>
<proteinExistence type="predicted"/>
<dbReference type="EMBL" id="CP146022">
    <property type="protein sequence ID" value="WWQ62720.1"/>
    <property type="molecule type" value="Genomic_DNA"/>
</dbReference>
<gene>
    <name evidence="1" type="ORF">V2W30_04690</name>
</gene>
<reference evidence="1" key="1">
    <citation type="journal article" date="2025" name="Int. J. Syst. Evol. Microbiol.">
        <title>Streptomyces citrinus sp. nov., with yellow diffusible pigment.</title>
        <authorList>
            <person name="He Y."/>
            <person name="Yang E."/>
            <person name="Xu J."/>
            <person name="Sun Y."/>
            <person name="Sun L."/>
        </authorList>
    </citation>
    <scope>NUCLEOTIDE SEQUENCE</scope>
    <source>
        <strain evidence="1">Q6</strain>
    </source>
</reference>
<name>A0ACD5A687_9ACTN</name>
<dbReference type="Proteomes" id="UP001432251">
    <property type="component" value="Chromosome"/>
</dbReference>
<keyword evidence="2" id="KW-1185">Reference proteome</keyword>